<name>A0ABT6B9E9_9GAMM</name>
<feature type="transmembrane region" description="Helical" evidence="6">
    <location>
        <begin position="263"/>
        <end position="282"/>
    </location>
</feature>
<evidence type="ECO:0000313" key="7">
    <source>
        <dbReference type="EMBL" id="MDF4024731.1"/>
    </source>
</evidence>
<evidence type="ECO:0000256" key="4">
    <source>
        <dbReference type="ARBA" id="ARBA00023136"/>
    </source>
</evidence>
<reference evidence="7 8" key="1">
    <citation type="journal article" date="2024" name="Curr. Microbiol.">
        <title>Luteibacter sahnii sp. nov., A Novel Yellow-Colored Xanthomonadin Pigment Producing Probiotic Bacterium from Healthy Rice Seed Microbiome.</title>
        <authorList>
            <person name="Jaiswal G."/>
            <person name="Rana R."/>
            <person name="Nayak P.K."/>
            <person name="Chouhan R."/>
            <person name="Gandhi S.G."/>
            <person name="Patel H.K."/>
            <person name="Patil P.B."/>
        </authorList>
    </citation>
    <scope>NUCLEOTIDE SEQUENCE [LARGE SCALE GENOMIC DNA]</scope>
    <source>
        <strain evidence="7 8">PPL201</strain>
    </source>
</reference>
<keyword evidence="4 6" id="KW-0472">Membrane</keyword>
<dbReference type="Proteomes" id="UP001528850">
    <property type="component" value="Unassembled WGS sequence"/>
</dbReference>
<organism evidence="7 8">
    <name type="scientific">Luteibacter sahnii</name>
    <dbReference type="NCBI Taxonomy" id="3021977"/>
    <lineage>
        <taxon>Bacteria</taxon>
        <taxon>Pseudomonadati</taxon>
        <taxon>Pseudomonadota</taxon>
        <taxon>Gammaproteobacteria</taxon>
        <taxon>Lysobacterales</taxon>
        <taxon>Rhodanobacteraceae</taxon>
        <taxon>Luteibacter</taxon>
    </lineage>
</organism>
<feature type="transmembrane region" description="Helical" evidence="6">
    <location>
        <begin position="34"/>
        <end position="53"/>
    </location>
</feature>
<feature type="transmembrane region" description="Helical" evidence="6">
    <location>
        <begin position="205"/>
        <end position="230"/>
    </location>
</feature>
<protein>
    <submittedName>
        <fullName evidence="7">Type IV secretion system protein</fullName>
    </submittedName>
</protein>
<dbReference type="InterPro" id="IPR007688">
    <property type="entry name" value="Conjugal_tfr_TrbL/VirB6"/>
</dbReference>
<keyword evidence="2 6" id="KW-0812">Transmembrane</keyword>
<feature type="transmembrane region" description="Helical" evidence="6">
    <location>
        <begin position="74"/>
        <end position="95"/>
    </location>
</feature>
<dbReference type="EMBL" id="JARJJS010000002">
    <property type="protein sequence ID" value="MDF4024731.1"/>
    <property type="molecule type" value="Genomic_DNA"/>
</dbReference>
<evidence type="ECO:0000256" key="1">
    <source>
        <dbReference type="ARBA" id="ARBA00004141"/>
    </source>
</evidence>
<evidence type="ECO:0000256" key="3">
    <source>
        <dbReference type="ARBA" id="ARBA00022989"/>
    </source>
</evidence>
<feature type="region of interest" description="Disordered" evidence="5">
    <location>
        <begin position="297"/>
        <end position="362"/>
    </location>
</feature>
<accession>A0ABT6B9E9</accession>
<proteinExistence type="predicted"/>
<evidence type="ECO:0000256" key="5">
    <source>
        <dbReference type="SAM" id="MobiDB-lite"/>
    </source>
</evidence>
<keyword evidence="8" id="KW-1185">Reference proteome</keyword>
<evidence type="ECO:0000256" key="2">
    <source>
        <dbReference type="ARBA" id="ARBA00022692"/>
    </source>
</evidence>
<keyword evidence="3 6" id="KW-1133">Transmembrane helix</keyword>
<comment type="subcellular location">
    <subcellularLocation>
        <location evidence="1">Membrane</location>
        <topology evidence="1">Multi-pass membrane protein</topology>
    </subcellularLocation>
</comment>
<comment type="caution">
    <text evidence="7">The sequence shown here is derived from an EMBL/GenBank/DDBJ whole genome shotgun (WGS) entry which is preliminary data.</text>
</comment>
<gene>
    <name evidence="7" type="ORF">P3W24_07135</name>
</gene>
<sequence>MGDLTSYVYFKLIYDYLNQDIHDFGRELMGRTSTWASAIALTLVTLWIFFQGFRIVSGQSREPMMASVLHMGRIAVIVSAASTMTVTGFNLHTFLTVDLDKEIHGLFTGKSNRSTADAIDENLAWTQLALSTISAVQVIPNDAEMLSTKQRTAWFAAFGSASPPMAAAAMLLLYQFAIALFIGLGPIFILCLIFDQTKDLFRKWLLYGIGTIFSMALLSVVSSMVLGLTLRVSAAMWGEKIVNKILGTDAEGLTNTAMQQGGIGLLLTVLIVSVPPMAAMFFQGTLGSFTSHNPFGAEGKSRSGGDANAARSPAAGQHSDAAATGLSDSVFGPGGSPQRMTGVQPPVQADEIKTGSVSTRHT</sequence>
<dbReference type="Pfam" id="PF04610">
    <property type="entry name" value="TrbL"/>
    <property type="match status" value="1"/>
</dbReference>
<evidence type="ECO:0000313" key="8">
    <source>
        <dbReference type="Proteomes" id="UP001528850"/>
    </source>
</evidence>
<evidence type="ECO:0000256" key="6">
    <source>
        <dbReference type="SAM" id="Phobius"/>
    </source>
</evidence>
<feature type="transmembrane region" description="Helical" evidence="6">
    <location>
        <begin position="172"/>
        <end position="193"/>
    </location>
</feature>